<keyword evidence="2" id="KW-0479">Metal-binding</keyword>
<evidence type="ECO:0000256" key="9">
    <source>
        <dbReference type="SAM" id="MobiDB-lite"/>
    </source>
</evidence>
<dbReference type="GO" id="GO:0000122">
    <property type="term" value="P:negative regulation of transcription by RNA polymerase II"/>
    <property type="evidence" value="ECO:0007669"/>
    <property type="project" value="TreeGrafter"/>
</dbReference>
<dbReference type="GO" id="GO:0045944">
    <property type="term" value="P:positive regulation of transcription by RNA polymerase II"/>
    <property type="evidence" value="ECO:0007669"/>
    <property type="project" value="TreeGrafter"/>
</dbReference>
<dbReference type="Pfam" id="PF00104">
    <property type="entry name" value="Hormone_recep"/>
    <property type="match status" value="1"/>
</dbReference>
<evidence type="ECO:0000256" key="7">
    <source>
        <dbReference type="ARBA" id="ARBA00023163"/>
    </source>
</evidence>
<dbReference type="PROSITE" id="PS51843">
    <property type="entry name" value="NR_LBD"/>
    <property type="match status" value="1"/>
</dbReference>
<evidence type="ECO:0000256" key="1">
    <source>
        <dbReference type="ARBA" id="ARBA00005993"/>
    </source>
</evidence>
<dbReference type="SUPFAM" id="SSF48508">
    <property type="entry name" value="Nuclear receptor ligand-binding domain"/>
    <property type="match status" value="1"/>
</dbReference>
<evidence type="ECO:0000256" key="8">
    <source>
        <dbReference type="ARBA" id="ARBA00023170"/>
    </source>
</evidence>
<evidence type="ECO:0000313" key="11">
    <source>
        <dbReference type="EMBL" id="KAK5964815.1"/>
    </source>
</evidence>
<dbReference type="InterPro" id="IPR000536">
    <property type="entry name" value="Nucl_hrmn_rcpt_lig-bd"/>
</dbReference>
<feature type="domain" description="NR LBD" evidence="10">
    <location>
        <begin position="46"/>
        <end position="140"/>
    </location>
</feature>
<keyword evidence="4" id="KW-0862">Zinc</keyword>
<dbReference type="InterPro" id="IPR035500">
    <property type="entry name" value="NHR-like_dom_sf"/>
</dbReference>
<evidence type="ECO:0000256" key="3">
    <source>
        <dbReference type="ARBA" id="ARBA00022771"/>
    </source>
</evidence>
<dbReference type="Gene3D" id="1.10.565.10">
    <property type="entry name" value="Retinoid X Receptor"/>
    <property type="match status" value="1"/>
</dbReference>
<evidence type="ECO:0000256" key="4">
    <source>
        <dbReference type="ARBA" id="ARBA00022833"/>
    </source>
</evidence>
<dbReference type="Proteomes" id="UP001331761">
    <property type="component" value="Unassembled WGS sequence"/>
</dbReference>
<keyword evidence="12" id="KW-1185">Reference proteome</keyword>
<dbReference type="InterPro" id="IPR050234">
    <property type="entry name" value="Nuclear_hormone_rcpt_NR1"/>
</dbReference>
<dbReference type="GO" id="GO:0008270">
    <property type="term" value="F:zinc ion binding"/>
    <property type="evidence" value="ECO:0007669"/>
    <property type="project" value="UniProtKB-KW"/>
</dbReference>
<evidence type="ECO:0000256" key="5">
    <source>
        <dbReference type="ARBA" id="ARBA00023015"/>
    </source>
</evidence>
<evidence type="ECO:0000313" key="12">
    <source>
        <dbReference type="Proteomes" id="UP001331761"/>
    </source>
</evidence>
<gene>
    <name evidence="11" type="ORF">GCK32_018145</name>
</gene>
<feature type="compositionally biased region" description="Low complexity" evidence="9">
    <location>
        <begin position="22"/>
        <end position="31"/>
    </location>
</feature>
<dbReference type="PANTHER" id="PTHR24082:SF283">
    <property type="entry name" value="NUCLEAR HORMONE RECEPTOR HR96"/>
    <property type="match status" value="1"/>
</dbReference>
<feature type="region of interest" description="Disordered" evidence="9">
    <location>
        <begin position="1"/>
        <end position="35"/>
    </location>
</feature>
<organism evidence="11 12">
    <name type="scientific">Trichostrongylus colubriformis</name>
    <name type="common">Black scour worm</name>
    <dbReference type="NCBI Taxonomy" id="6319"/>
    <lineage>
        <taxon>Eukaryota</taxon>
        <taxon>Metazoa</taxon>
        <taxon>Ecdysozoa</taxon>
        <taxon>Nematoda</taxon>
        <taxon>Chromadorea</taxon>
        <taxon>Rhabditida</taxon>
        <taxon>Rhabditina</taxon>
        <taxon>Rhabditomorpha</taxon>
        <taxon>Strongyloidea</taxon>
        <taxon>Trichostrongylidae</taxon>
        <taxon>Trichostrongylus</taxon>
    </lineage>
</organism>
<keyword evidence="3" id="KW-0863">Zinc-finger</keyword>
<protein>
    <submittedName>
        <fullName evidence="11">NR LBD domain-containing protein</fullName>
    </submittedName>
</protein>
<feature type="non-terminal residue" evidence="11">
    <location>
        <position position="140"/>
    </location>
</feature>
<sequence>MIAFSPMMQSLQPSGCQDPVPSSSSKCSNSSQGGFDERKYAKLSAEDLYLVQELFRANEPLKAPLDFQFKEELTLMDVVKISEAGLKRIVCMARDLAAFQALDIEDKKNLVKGSCSELLILRGVMAFDPSKNTWNHHFST</sequence>
<dbReference type="GO" id="GO:0030154">
    <property type="term" value="P:cell differentiation"/>
    <property type="evidence" value="ECO:0007669"/>
    <property type="project" value="TreeGrafter"/>
</dbReference>
<accession>A0AAN8EQ08</accession>
<evidence type="ECO:0000256" key="2">
    <source>
        <dbReference type="ARBA" id="ARBA00022723"/>
    </source>
</evidence>
<keyword evidence="6" id="KW-0238">DNA-binding</keyword>
<dbReference type="GO" id="GO:0004879">
    <property type="term" value="F:nuclear receptor activity"/>
    <property type="evidence" value="ECO:0007669"/>
    <property type="project" value="TreeGrafter"/>
</dbReference>
<keyword evidence="7" id="KW-0804">Transcription</keyword>
<dbReference type="EMBL" id="WIXE01025328">
    <property type="protein sequence ID" value="KAK5964815.1"/>
    <property type="molecule type" value="Genomic_DNA"/>
</dbReference>
<evidence type="ECO:0000259" key="10">
    <source>
        <dbReference type="PROSITE" id="PS51843"/>
    </source>
</evidence>
<comment type="caution">
    <text evidence="11">The sequence shown here is derived from an EMBL/GenBank/DDBJ whole genome shotgun (WGS) entry which is preliminary data.</text>
</comment>
<comment type="similarity">
    <text evidence="1">Belongs to the nuclear hormone receptor family.</text>
</comment>
<reference evidence="11 12" key="1">
    <citation type="submission" date="2019-10" db="EMBL/GenBank/DDBJ databases">
        <title>Assembly and Annotation for the nematode Trichostrongylus colubriformis.</title>
        <authorList>
            <person name="Martin J."/>
        </authorList>
    </citation>
    <scope>NUCLEOTIDE SEQUENCE [LARGE SCALE GENOMIC DNA]</scope>
    <source>
        <strain evidence="11">G859</strain>
        <tissue evidence="11">Whole worm</tissue>
    </source>
</reference>
<evidence type="ECO:0000256" key="6">
    <source>
        <dbReference type="ARBA" id="ARBA00023125"/>
    </source>
</evidence>
<name>A0AAN8EQ08_TRICO</name>
<dbReference type="GO" id="GO:0000978">
    <property type="term" value="F:RNA polymerase II cis-regulatory region sequence-specific DNA binding"/>
    <property type="evidence" value="ECO:0007669"/>
    <property type="project" value="TreeGrafter"/>
</dbReference>
<keyword evidence="5" id="KW-0805">Transcription regulation</keyword>
<keyword evidence="8" id="KW-0675">Receptor</keyword>
<proteinExistence type="inferred from homology"/>
<dbReference type="AlphaFoldDB" id="A0AAN8EQ08"/>
<dbReference type="PANTHER" id="PTHR24082">
    <property type="entry name" value="NUCLEAR HORMONE RECEPTOR"/>
    <property type="match status" value="1"/>
</dbReference>